<dbReference type="Pfam" id="PF04542">
    <property type="entry name" value="Sigma70_r2"/>
    <property type="match status" value="1"/>
</dbReference>
<dbReference type="GO" id="GO:0016987">
    <property type="term" value="F:sigma factor activity"/>
    <property type="evidence" value="ECO:0007669"/>
    <property type="project" value="UniProtKB-KW"/>
</dbReference>
<proteinExistence type="inferred from homology"/>
<dbReference type="SUPFAM" id="SSF88946">
    <property type="entry name" value="Sigma2 domain of RNA polymerase sigma factors"/>
    <property type="match status" value="1"/>
</dbReference>
<keyword evidence="2" id="KW-0805">Transcription regulation</keyword>
<dbReference type="InterPro" id="IPR036388">
    <property type="entry name" value="WH-like_DNA-bd_sf"/>
</dbReference>
<dbReference type="EMBL" id="JACONZ010000002">
    <property type="protein sequence ID" value="MBC5581098.1"/>
    <property type="molecule type" value="Genomic_DNA"/>
</dbReference>
<accession>A0A923IA59</accession>
<evidence type="ECO:0000259" key="5">
    <source>
        <dbReference type="Pfam" id="PF04542"/>
    </source>
</evidence>
<gene>
    <name evidence="6" type="ORF">H8S23_06230</name>
</gene>
<organism evidence="6 7">
    <name type="scientific">Anaerofilum hominis</name>
    <dbReference type="NCBI Taxonomy" id="2763016"/>
    <lineage>
        <taxon>Bacteria</taxon>
        <taxon>Bacillati</taxon>
        <taxon>Bacillota</taxon>
        <taxon>Clostridia</taxon>
        <taxon>Eubacteriales</taxon>
        <taxon>Oscillospiraceae</taxon>
        <taxon>Anaerofilum</taxon>
    </lineage>
</organism>
<reference evidence="6" key="1">
    <citation type="submission" date="2020-08" db="EMBL/GenBank/DDBJ databases">
        <title>Genome public.</title>
        <authorList>
            <person name="Liu C."/>
            <person name="Sun Q."/>
        </authorList>
    </citation>
    <scope>NUCLEOTIDE SEQUENCE</scope>
    <source>
        <strain evidence="6">BX8</strain>
    </source>
</reference>
<dbReference type="GO" id="GO:0006352">
    <property type="term" value="P:DNA-templated transcription initiation"/>
    <property type="evidence" value="ECO:0007669"/>
    <property type="project" value="InterPro"/>
</dbReference>
<dbReference type="Proteomes" id="UP000659630">
    <property type="component" value="Unassembled WGS sequence"/>
</dbReference>
<sequence length="285" mass="31073">MKDPDREKQLIEAALGGDRQALEDLLVGVQDMVFNLSLRMLGTVPDAEDAAQEILVKVMTRLASFRGESSFATWVFRVAANHLKTCRKGMFAARPLSFEAYGEDIVSGRERDLPDLSGGVDRSLLEQELKLSCTNVMLQCLDPESRCAYILGTMFRLDSRVAAQALELTPEAYRQRLSRARKKMAAFLGEYCGLGGGVCACARRVDYAVATHRIDPAAPAFAGLPSCSYDEVLRHARAMEQLDQLSQVFAGLPAYRTPAQAAGRVRALMRSESFAAAVQDGGTGA</sequence>
<comment type="caution">
    <text evidence="6">The sequence shown here is derived from an EMBL/GenBank/DDBJ whole genome shotgun (WGS) entry which is preliminary data.</text>
</comment>
<dbReference type="InterPro" id="IPR013324">
    <property type="entry name" value="RNA_pol_sigma_r3/r4-like"/>
</dbReference>
<keyword evidence="7" id="KW-1185">Reference proteome</keyword>
<comment type="similarity">
    <text evidence="1">Belongs to the sigma-70 factor family. ECF subfamily.</text>
</comment>
<evidence type="ECO:0000256" key="4">
    <source>
        <dbReference type="ARBA" id="ARBA00023163"/>
    </source>
</evidence>
<keyword evidence="4" id="KW-0804">Transcription</keyword>
<evidence type="ECO:0000313" key="6">
    <source>
        <dbReference type="EMBL" id="MBC5581098.1"/>
    </source>
</evidence>
<dbReference type="InterPro" id="IPR014284">
    <property type="entry name" value="RNA_pol_sigma-70_dom"/>
</dbReference>
<evidence type="ECO:0000313" key="7">
    <source>
        <dbReference type="Proteomes" id="UP000659630"/>
    </source>
</evidence>
<dbReference type="InterPro" id="IPR007627">
    <property type="entry name" value="RNA_pol_sigma70_r2"/>
</dbReference>
<dbReference type="AlphaFoldDB" id="A0A923IA59"/>
<feature type="domain" description="RNA polymerase sigma-70 region 2" evidence="5">
    <location>
        <begin position="30"/>
        <end position="83"/>
    </location>
</feature>
<dbReference type="InterPro" id="IPR039425">
    <property type="entry name" value="RNA_pol_sigma-70-like"/>
</dbReference>
<keyword evidence="3" id="KW-0731">Sigma factor</keyword>
<dbReference type="PANTHER" id="PTHR43133">
    <property type="entry name" value="RNA POLYMERASE ECF-TYPE SIGMA FACTO"/>
    <property type="match status" value="1"/>
</dbReference>
<dbReference type="Gene3D" id="1.10.10.10">
    <property type="entry name" value="Winged helix-like DNA-binding domain superfamily/Winged helix DNA-binding domain"/>
    <property type="match status" value="1"/>
</dbReference>
<dbReference type="SUPFAM" id="SSF88659">
    <property type="entry name" value="Sigma3 and sigma4 domains of RNA polymerase sigma factors"/>
    <property type="match status" value="1"/>
</dbReference>
<evidence type="ECO:0000256" key="3">
    <source>
        <dbReference type="ARBA" id="ARBA00023082"/>
    </source>
</evidence>
<evidence type="ECO:0000256" key="2">
    <source>
        <dbReference type="ARBA" id="ARBA00023015"/>
    </source>
</evidence>
<dbReference type="PANTHER" id="PTHR43133:SF51">
    <property type="entry name" value="RNA POLYMERASE SIGMA FACTOR"/>
    <property type="match status" value="1"/>
</dbReference>
<dbReference type="InterPro" id="IPR013325">
    <property type="entry name" value="RNA_pol_sigma_r2"/>
</dbReference>
<protein>
    <submittedName>
        <fullName evidence="6">RNA polymerase sigma factor</fullName>
    </submittedName>
</protein>
<dbReference type="RefSeq" id="WP_186887468.1">
    <property type="nucleotide sequence ID" value="NZ_JACONZ010000002.1"/>
</dbReference>
<name>A0A923IA59_9FIRM</name>
<dbReference type="NCBIfam" id="TIGR02937">
    <property type="entry name" value="sigma70-ECF"/>
    <property type="match status" value="1"/>
</dbReference>
<evidence type="ECO:0000256" key="1">
    <source>
        <dbReference type="ARBA" id="ARBA00010641"/>
    </source>
</evidence>
<dbReference type="Gene3D" id="1.10.1740.10">
    <property type="match status" value="1"/>
</dbReference>